<dbReference type="EMBL" id="BAGZ01000017">
    <property type="protein sequence ID" value="GAB78917.1"/>
    <property type="molecule type" value="Genomic_DNA"/>
</dbReference>
<name>K6WAP5_9MICO</name>
<dbReference type="InterPro" id="IPR016181">
    <property type="entry name" value="Acyl_CoA_acyltransferase"/>
</dbReference>
<evidence type="ECO:0000256" key="2">
    <source>
        <dbReference type="ARBA" id="ARBA00023315"/>
    </source>
</evidence>
<dbReference type="PANTHER" id="PTHR43792:SF8">
    <property type="entry name" value="[RIBOSOMAL PROTEIN US5]-ALANINE N-ACETYLTRANSFERASE"/>
    <property type="match status" value="1"/>
</dbReference>
<dbReference type="InterPro" id="IPR000182">
    <property type="entry name" value="GNAT_dom"/>
</dbReference>
<dbReference type="Pfam" id="PF13302">
    <property type="entry name" value="Acetyltransf_3"/>
    <property type="match status" value="1"/>
</dbReference>
<evidence type="ECO:0000256" key="1">
    <source>
        <dbReference type="ARBA" id="ARBA00022679"/>
    </source>
</evidence>
<dbReference type="SUPFAM" id="SSF55729">
    <property type="entry name" value="Acyl-CoA N-acyltransferases (Nat)"/>
    <property type="match status" value="1"/>
</dbReference>
<evidence type="ECO:0000256" key="3">
    <source>
        <dbReference type="ARBA" id="ARBA00038502"/>
    </source>
</evidence>
<dbReference type="eggNOG" id="COG1670">
    <property type="taxonomic scope" value="Bacteria"/>
</dbReference>
<proteinExistence type="inferred from homology"/>
<organism evidence="5 6">
    <name type="scientific">Austwickia chelonae NBRC 105200</name>
    <dbReference type="NCBI Taxonomy" id="1184607"/>
    <lineage>
        <taxon>Bacteria</taxon>
        <taxon>Bacillati</taxon>
        <taxon>Actinomycetota</taxon>
        <taxon>Actinomycetes</taxon>
        <taxon>Micrococcales</taxon>
        <taxon>Dermatophilaceae</taxon>
        <taxon>Austwickia</taxon>
    </lineage>
</organism>
<gene>
    <name evidence="5" type="ORF">AUCHE_17_01310</name>
</gene>
<dbReference type="Proteomes" id="UP000008495">
    <property type="component" value="Unassembled WGS sequence"/>
</dbReference>
<dbReference type="Gene3D" id="3.40.630.30">
    <property type="match status" value="1"/>
</dbReference>
<dbReference type="GO" id="GO:0005737">
    <property type="term" value="C:cytoplasm"/>
    <property type="evidence" value="ECO:0007669"/>
    <property type="project" value="TreeGrafter"/>
</dbReference>
<dbReference type="GO" id="GO:0008999">
    <property type="term" value="F:protein-N-terminal-alanine acetyltransferase activity"/>
    <property type="evidence" value="ECO:0007669"/>
    <property type="project" value="TreeGrafter"/>
</dbReference>
<dbReference type="CDD" id="cd04301">
    <property type="entry name" value="NAT_SF"/>
    <property type="match status" value="1"/>
</dbReference>
<comment type="caution">
    <text evidence="5">The sequence shown here is derived from an EMBL/GenBank/DDBJ whole genome shotgun (WGS) entry which is preliminary data.</text>
</comment>
<dbReference type="PROSITE" id="PS51186">
    <property type="entry name" value="GNAT"/>
    <property type="match status" value="1"/>
</dbReference>
<keyword evidence="1 5" id="KW-0808">Transferase</keyword>
<dbReference type="AlphaFoldDB" id="K6WAP5"/>
<evidence type="ECO:0000259" key="4">
    <source>
        <dbReference type="PROSITE" id="PS51186"/>
    </source>
</evidence>
<protein>
    <submittedName>
        <fullName evidence="5">Putative acetyltransferase</fullName>
    </submittedName>
</protein>
<dbReference type="PANTHER" id="PTHR43792">
    <property type="entry name" value="GNAT FAMILY, PUTATIVE (AFU_ORTHOLOGUE AFUA_3G00765)-RELATED-RELATED"/>
    <property type="match status" value="1"/>
</dbReference>
<reference evidence="5 6" key="1">
    <citation type="submission" date="2012-08" db="EMBL/GenBank/DDBJ databases">
        <title>Whole genome shotgun sequence of Austwickia chelonae NBRC 105200.</title>
        <authorList>
            <person name="Yoshida I."/>
            <person name="Hosoyama A."/>
            <person name="Tsuchikane K."/>
            <person name="Katsumata H."/>
            <person name="Ando Y."/>
            <person name="Ohji S."/>
            <person name="Hamada M."/>
            <person name="Tamura T."/>
            <person name="Yamazoe A."/>
            <person name="Yamazaki S."/>
            <person name="Fujita N."/>
        </authorList>
    </citation>
    <scope>NUCLEOTIDE SEQUENCE [LARGE SCALE GENOMIC DNA]</scope>
    <source>
        <strain evidence="5 6">NBRC 105200</strain>
    </source>
</reference>
<dbReference type="STRING" id="100225.SAMN05421595_0132"/>
<keyword evidence="6" id="KW-1185">Reference proteome</keyword>
<evidence type="ECO:0000313" key="6">
    <source>
        <dbReference type="Proteomes" id="UP000008495"/>
    </source>
</evidence>
<comment type="similarity">
    <text evidence="3">Belongs to the acetyltransferase family. RimJ subfamily.</text>
</comment>
<keyword evidence="2" id="KW-0012">Acyltransferase</keyword>
<accession>K6WAP5</accession>
<feature type="domain" description="N-acetyltransferase" evidence="4">
    <location>
        <begin position="37"/>
        <end position="177"/>
    </location>
</feature>
<sequence>MVGATESLHSWNMTLLLRPPTIADAQGLSSILIKNRDYFRTGEPLRPDEFYTIDHQTKVITDAQAARDAGTGFMFVIEQDGVMVGRANLNSVIRGAFQSASVGYVVDEAHTGRGIATHALRHMIDVAFHEIGLHRLQAETLIDNHASQRVLHRCGFEHYGTAPEYLRIDGRWQTNTLFQLINRDWRE</sequence>
<evidence type="ECO:0000313" key="5">
    <source>
        <dbReference type="EMBL" id="GAB78917.1"/>
    </source>
</evidence>
<dbReference type="InterPro" id="IPR051531">
    <property type="entry name" value="N-acetyltransferase"/>
</dbReference>